<dbReference type="InterPro" id="IPR037041">
    <property type="entry name" value="Trigger_fac_C_sf"/>
</dbReference>
<dbReference type="InterPro" id="IPR027304">
    <property type="entry name" value="Trigger_fact/SurA_dom_sf"/>
</dbReference>
<evidence type="ECO:0000256" key="5">
    <source>
        <dbReference type="ARBA" id="ARBA00016902"/>
    </source>
</evidence>
<dbReference type="GO" id="GO:0003755">
    <property type="term" value="F:peptidyl-prolyl cis-trans isomerase activity"/>
    <property type="evidence" value="ECO:0007669"/>
    <property type="project" value="UniProtKB-KW"/>
</dbReference>
<dbReference type="PIRSF" id="PIRSF003095">
    <property type="entry name" value="Trigger_factor"/>
    <property type="match status" value="1"/>
</dbReference>
<comment type="similarity">
    <text evidence="3">Belongs to the FKBP-type PPIase family. Tig subfamily.</text>
</comment>
<dbReference type="InterPro" id="IPR005215">
    <property type="entry name" value="Trig_fac"/>
</dbReference>
<keyword evidence="8 10" id="KW-0413">Isomerase</keyword>
<accession>A0A0B7HLI5</accession>
<reference evidence="10 11" key="1">
    <citation type="submission" date="2015-01" db="EMBL/GenBank/DDBJ databases">
        <authorList>
            <person name="Xiang T."/>
            <person name="Song Y."/>
            <person name="Huang L."/>
            <person name="Wang B."/>
            <person name="Wu P."/>
        </authorList>
    </citation>
    <scope>NUCLEOTIDE SEQUENCE [LARGE SCALE GENOMIC DNA]</scope>
    <source>
        <strain evidence="10 11">Cc12</strain>
    </source>
</reference>
<comment type="subcellular location">
    <subcellularLocation>
        <location evidence="2">Cytoplasm</location>
    </subcellularLocation>
</comment>
<dbReference type="EC" id="5.2.1.8" evidence="4"/>
<evidence type="ECO:0000256" key="1">
    <source>
        <dbReference type="ARBA" id="ARBA00000971"/>
    </source>
</evidence>
<evidence type="ECO:0000256" key="2">
    <source>
        <dbReference type="ARBA" id="ARBA00004496"/>
    </source>
</evidence>
<dbReference type="SUPFAM" id="SSF102735">
    <property type="entry name" value="Trigger factor ribosome-binding domain"/>
    <property type="match status" value="1"/>
</dbReference>
<dbReference type="Gene3D" id="1.10.3120.10">
    <property type="entry name" value="Trigger factor, C-terminal domain"/>
    <property type="match status" value="1"/>
</dbReference>
<comment type="catalytic activity">
    <reaction evidence="1">
        <text>[protein]-peptidylproline (omega=180) = [protein]-peptidylproline (omega=0)</text>
        <dbReference type="Rhea" id="RHEA:16237"/>
        <dbReference type="Rhea" id="RHEA-COMP:10747"/>
        <dbReference type="Rhea" id="RHEA-COMP:10748"/>
        <dbReference type="ChEBI" id="CHEBI:83833"/>
        <dbReference type="ChEBI" id="CHEBI:83834"/>
        <dbReference type="EC" id="5.2.1.8"/>
    </reaction>
</comment>
<sequence>MNITKEQIDALNAVITVTIDRADYSEKVEKVLTNYKKTANVPGFRKGHVPLGMIKKQYGKAVLVDEVNKLLQEALNKYLTDEKLDILGNPLPKNQDDFNWDADTFTFEFEVGLAPAFEIDLKPKQGITHYEISADDKTIDNQVERIAKQFGKLVSKGEVTQEKDIEITGTFFNEAKNIDNKATFALEKLSEKNAETFIGKKIGDQFQLQSKQLFKDSHDLMHFLKVSHDEAHHLDVELTFTLEEVNIREKATLNEELFDKLFPEGTVTSEKELREKIKENAEFQYAEQADQQLFNEVTDYLVENTKFDLPSEFLKKWLRTAGEKELSAEEAEVEYEQSEKGLRYQLIETKLLTDNNLTPTFEELKKYTEDYIRNQMTQYGMYNSDEHYVNDIVKRVLSNKDEVMRLNQQLVHNKLLNFYKENVTLNTKKVNFDEFVKEVYGKE</sequence>
<dbReference type="AlphaFoldDB" id="A0A0B7HLI5"/>
<evidence type="ECO:0000313" key="11">
    <source>
        <dbReference type="Proteomes" id="UP000044026"/>
    </source>
</evidence>
<dbReference type="GO" id="GO:0051083">
    <property type="term" value="P:'de novo' cotranslational protein folding"/>
    <property type="evidence" value="ECO:0007669"/>
    <property type="project" value="TreeGrafter"/>
</dbReference>
<dbReference type="PANTHER" id="PTHR30560">
    <property type="entry name" value="TRIGGER FACTOR CHAPERONE AND PEPTIDYL-PROLYL CIS/TRANS ISOMERASE"/>
    <property type="match status" value="1"/>
</dbReference>
<dbReference type="Proteomes" id="UP000044026">
    <property type="component" value="Unassembled WGS sequence"/>
</dbReference>
<dbReference type="GO" id="GO:0005737">
    <property type="term" value="C:cytoplasm"/>
    <property type="evidence" value="ECO:0007669"/>
    <property type="project" value="UniProtKB-SubCell"/>
</dbReference>
<keyword evidence="7" id="KW-0143">Chaperone</keyword>
<dbReference type="SUPFAM" id="SSF109998">
    <property type="entry name" value="Triger factor/SurA peptide-binding domain-like"/>
    <property type="match status" value="1"/>
</dbReference>
<gene>
    <name evidence="10" type="ORF">CCAN12_730040</name>
</gene>
<evidence type="ECO:0000256" key="3">
    <source>
        <dbReference type="ARBA" id="ARBA00005464"/>
    </source>
</evidence>
<dbReference type="PANTHER" id="PTHR30560:SF3">
    <property type="entry name" value="TRIGGER FACTOR-LIKE PROTEIN TIG, CHLOROPLASTIC"/>
    <property type="match status" value="1"/>
</dbReference>
<dbReference type="Pfam" id="PF05697">
    <property type="entry name" value="Trigger_N"/>
    <property type="match status" value="1"/>
</dbReference>
<evidence type="ECO:0000256" key="7">
    <source>
        <dbReference type="ARBA" id="ARBA00023186"/>
    </source>
</evidence>
<dbReference type="InterPro" id="IPR036611">
    <property type="entry name" value="Trigger_fac_ribosome-bd_sf"/>
</dbReference>
<dbReference type="GO" id="GO:0043335">
    <property type="term" value="P:protein unfolding"/>
    <property type="evidence" value="ECO:0007669"/>
    <property type="project" value="TreeGrafter"/>
</dbReference>
<dbReference type="InterPro" id="IPR008881">
    <property type="entry name" value="Trigger_fac_ribosome-bd_bac"/>
</dbReference>
<proteinExistence type="inferred from homology"/>
<evidence type="ECO:0000256" key="8">
    <source>
        <dbReference type="ARBA" id="ARBA00023235"/>
    </source>
</evidence>
<organism evidence="10 11">
    <name type="scientific">Capnocytophaga canimorsus</name>
    <dbReference type="NCBI Taxonomy" id="28188"/>
    <lineage>
        <taxon>Bacteria</taxon>
        <taxon>Pseudomonadati</taxon>
        <taxon>Bacteroidota</taxon>
        <taxon>Flavobacteriia</taxon>
        <taxon>Flavobacteriales</taxon>
        <taxon>Flavobacteriaceae</taxon>
        <taxon>Capnocytophaga</taxon>
    </lineage>
</organism>
<dbReference type="GeneID" id="69581394"/>
<dbReference type="GO" id="GO:0043022">
    <property type="term" value="F:ribosome binding"/>
    <property type="evidence" value="ECO:0007669"/>
    <property type="project" value="TreeGrafter"/>
</dbReference>
<dbReference type="EMBL" id="CDOE01000071">
    <property type="protein sequence ID" value="CEN38383.1"/>
    <property type="molecule type" value="Genomic_DNA"/>
</dbReference>
<evidence type="ECO:0000256" key="6">
    <source>
        <dbReference type="ARBA" id="ARBA00023110"/>
    </source>
</evidence>
<dbReference type="RefSeq" id="WP_042000961.1">
    <property type="nucleotide sequence ID" value="NZ_CP022382.1"/>
</dbReference>
<evidence type="ECO:0000256" key="9">
    <source>
        <dbReference type="ARBA" id="ARBA00029986"/>
    </source>
</evidence>
<keyword evidence="6" id="KW-0697">Rotamase</keyword>
<evidence type="ECO:0000313" key="10">
    <source>
        <dbReference type="EMBL" id="CEN38383.1"/>
    </source>
</evidence>
<dbReference type="NCBIfam" id="TIGR00115">
    <property type="entry name" value="tig"/>
    <property type="match status" value="1"/>
</dbReference>
<dbReference type="InterPro" id="IPR008880">
    <property type="entry name" value="Trigger_fac_C"/>
</dbReference>
<dbReference type="Pfam" id="PF05698">
    <property type="entry name" value="Trigger_C"/>
    <property type="match status" value="1"/>
</dbReference>
<dbReference type="GO" id="GO:0044183">
    <property type="term" value="F:protein folding chaperone"/>
    <property type="evidence" value="ECO:0007669"/>
    <property type="project" value="TreeGrafter"/>
</dbReference>
<protein>
    <recommendedName>
        <fullName evidence="5">Trigger factor</fullName>
        <ecNumber evidence="4">5.2.1.8</ecNumber>
    </recommendedName>
    <alternativeName>
        <fullName evidence="9">PPIase</fullName>
    </alternativeName>
</protein>
<name>A0A0B7HLI5_9FLAO</name>
<dbReference type="Gene3D" id="3.30.70.1050">
    <property type="entry name" value="Trigger factor ribosome-binding domain"/>
    <property type="match status" value="1"/>
</dbReference>
<dbReference type="GO" id="GO:0015031">
    <property type="term" value="P:protein transport"/>
    <property type="evidence" value="ECO:0007669"/>
    <property type="project" value="InterPro"/>
</dbReference>
<evidence type="ECO:0000256" key="4">
    <source>
        <dbReference type="ARBA" id="ARBA00013194"/>
    </source>
</evidence>